<sequence length="240" mass="26319">MIVFGAELQTKKKNAELVDRWRNDDVLANGPVDRSHNTLFVGSLQRVDDSQHLGTVSTARSWVGEGESDLFGRVDHKHRSDGLDNASVQVLETFLVNHVEEVGNFSGLVTNDRVGERLVVQSNLLDVLDPGVVLVNTLGRQTNQLDVSSVELWLQLGESTQLGGANWSEVGWVGEKNNPRVANELVEVDFTSGGWSLEVWHGGTNSQSWLRGGVESDESLEREGRSSGESGKLSGEHDIY</sequence>
<keyword evidence="3" id="KW-1185">Reference proteome</keyword>
<dbReference type="EMBL" id="JAEUBE010000158">
    <property type="protein sequence ID" value="KAH3668959.1"/>
    <property type="molecule type" value="Genomic_DNA"/>
</dbReference>
<organism evidence="2 3">
    <name type="scientific">Ogataea philodendri</name>
    <dbReference type="NCBI Taxonomy" id="1378263"/>
    <lineage>
        <taxon>Eukaryota</taxon>
        <taxon>Fungi</taxon>
        <taxon>Dikarya</taxon>
        <taxon>Ascomycota</taxon>
        <taxon>Saccharomycotina</taxon>
        <taxon>Pichiomycetes</taxon>
        <taxon>Pichiales</taxon>
        <taxon>Pichiaceae</taxon>
        <taxon>Ogataea</taxon>
    </lineage>
</organism>
<gene>
    <name evidence="2" type="ORF">OGAPHI_002714</name>
</gene>
<dbReference type="Proteomes" id="UP000769157">
    <property type="component" value="Unassembled WGS sequence"/>
</dbReference>
<feature type="region of interest" description="Disordered" evidence="1">
    <location>
        <begin position="208"/>
        <end position="240"/>
    </location>
</feature>
<evidence type="ECO:0000313" key="3">
    <source>
        <dbReference type="Proteomes" id="UP000769157"/>
    </source>
</evidence>
<dbReference type="AlphaFoldDB" id="A0A9P8T7Y8"/>
<reference evidence="2" key="1">
    <citation type="journal article" date="2021" name="Open Biol.">
        <title>Shared evolutionary footprints suggest mitochondrial oxidative damage underlies multiple complex I losses in fungi.</title>
        <authorList>
            <person name="Schikora-Tamarit M.A."/>
            <person name="Marcet-Houben M."/>
            <person name="Nosek J."/>
            <person name="Gabaldon T."/>
        </authorList>
    </citation>
    <scope>NUCLEOTIDE SEQUENCE</scope>
    <source>
        <strain evidence="2">CBS6075</strain>
    </source>
</reference>
<dbReference type="GeneID" id="70234681"/>
<name>A0A9P8T7Y8_9ASCO</name>
<comment type="caution">
    <text evidence="2">The sequence shown here is derived from an EMBL/GenBank/DDBJ whole genome shotgun (WGS) entry which is preliminary data.</text>
</comment>
<protein>
    <submittedName>
        <fullName evidence="2">Uncharacterized protein</fullName>
    </submittedName>
</protein>
<accession>A0A9P8T7Y8</accession>
<proteinExistence type="predicted"/>
<dbReference type="RefSeq" id="XP_046063373.1">
    <property type="nucleotide sequence ID" value="XM_046203614.1"/>
</dbReference>
<reference evidence="2" key="2">
    <citation type="submission" date="2021-01" db="EMBL/GenBank/DDBJ databases">
        <authorList>
            <person name="Schikora-Tamarit M.A."/>
        </authorList>
    </citation>
    <scope>NUCLEOTIDE SEQUENCE</scope>
    <source>
        <strain evidence="2">CBS6075</strain>
    </source>
</reference>
<evidence type="ECO:0000256" key="1">
    <source>
        <dbReference type="SAM" id="MobiDB-lite"/>
    </source>
</evidence>
<evidence type="ECO:0000313" key="2">
    <source>
        <dbReference type="EMBL" id="KAH3668959.1"/>
    </source>
</evidence>